<organism evidence="1">
    <name type="scientific">viral metagenome</name>
    <dbReference type="NCBI Taxonomy" id="1070528"/>
    <lineage>
        <taxon>unclassified sequences</taxon>
        <taxon>metagenomes</taxon>
        <taxon>organismal metagenomes</taxon>
    </lineage>
</organism>
<reference evidence="1" key="1">
    <citation type="submission" date="2020-03" db="EMBL/GenBank/DDBJ databases">
        <title>The deep terrestrial virosphere.</title>
        <authorList>
            <person name="Holmfeldt K."/>
            <person name="Nilsson E."/>
            <person name="Simone D."/>
            <person name="Lopez-Fernandez M."/>
            <person name="Wu X."/>
            <person name="de Brujin I."/>
            <person name="Lundin D."/>
            <person name="Andersson A."/>
            <person name="Bertilsson S."/>
            <person name="Dopson M."/>
        </authorList>
    </citation>
    <scope>NUCLEOTIDE SEQUENCE</scope>
    <source>
        <strain evidence="2">MM415A00115</strain>
        <strain evidence="1">MM415B00490</strain>
    </source>
</reference>
<dbReference type="AlphaFoldDB" id="A0A6M3J4U3"/>
<name>A0A6M3J4U3_9ZZZZ</name>
<evidence type="ECO:0000313" key="2">
    <source>
        <dbReference type="EMBL" id="QJI04799.1"/>
    </source>
</evidence>
<dbReference type="EMBL" id="MT141521">
    <property type="protein sequence ID" value="QJA64508.1"/>
    <property type="molecule type" value="Genomic_DNA"/>
</dbReference>
<protein>
    <submittedName>
        <fullName evidence="1">Putative terminase</fullName>
    </submittedName>
</protein>
<evidence type="ECO:0000313" key="1">
    <source>
        <dbReference type="EMBL" id="QJA64508.1"/>
    </source>
</evidence>
<proteinExistence type="predicted"/>
<sequence>MSGNQYQPDPRQALFLSYYLDPKSKTFSNAYQSAILAEYSEEYAETITSQMPDWLSESLGDNKMLHKAEKNLDEFLDDNEDKKIKADITKFVASRLGKKKWSERGEITGADGKDLEFPIYGGRSAEV</sequence>
<gene>
    <name evidence="2" type="ORF">MM415A00115_0034</name>
    <name evidence="1" type="ORF">MM415B00490_0006</name>
</gene>
<accession>A0A6M3J4U3</accession>
<dbReference type="EMBL" id="MT145190">
    <property type="protein sequence ID" value="QJI04799.1"/>
    <property type="molecule type" value="Genomic_DNA"/>
</dbReference>